<reference evidence="2 3" key="2">
    <citation type="journal article" date="2019" name="G3 (Bethesda)">
        <title>Hybrid Assembly of the Genome of the Entomopathogenic Nematode Steinernema carpocapsae Identifies the X-Chromosome.</title>
        <authorList>
            <person name="Serra L."/>
            <person name="Macchietto M."/>
            <person name="Macias-Munoz A."/>
            <person name="McGill C.J."/>
            <person name="Rodriguez I.M."/>
            <person name="Rodriguez B."/>
            <person name="Murad R."/>
            <person name="Mortazavi A."/>
        </authorList>
    </citation>
    <scope>NUCLEOTIDE SEQUENCE [LARGE SCALE GENOMIC DNA]</scope>
    <source>
        <strain evidence="2 3">ALL</strain>
    </source>
</reference>
<protein>
    <recommendedName>
        <fullName evidence="1">MSP domain-containing protein</fullName>
    </recommendedName>
</protein>
<dbReference type="InterPro" id="IPR013783">
    <property type="entry name" value="Ig-like_fold"/>
</dbReference>
<gene>
    <name evidence="2" type="ORF">L596_018386</name>
</gene>
<evidence type="ECO:0000313" key="3">
    <source>
        <dbReference type="Proteomes" id="UP000298663"/>
    </source>
</evidence>
<dbReference type="Pfam" id="PF00635">
    <property type="entry name" value="Motile_Sperm"/>
    <property type="match status" value="1"/>
</dbReference>
<feature type="domain" description="MSP" evidence="1">
    <location>
        <begin position="2"/>
        <end position="102"/>
    </location>
</feature>
<accession>A0A4U5N4Y5</accession>
<evidence type="ECO:0000259" key="1">
    <source>
        <dbReference type="PROSITE" id="PS50202"/>
    </source>
</evidence>
<dbReference type="PROSITE" id="PS50202">
    <property type="entry name" value="MSP"/>
    <property type="match status" value="1"/>
</dbReference>
<dbReference type="InterPro" id="IPR000535">
    <property type="entry name" value="MSP_dom"/>
</dbReference>
<dbReference type="PANTHER" id="PTHR22947">
    <property type="entry name" value="MAJOR SPERM PROTEIN"/>
    <property type="match status" value="1"/>
</dbReference>
<proteinExistence type="predicted"/>
<dbReference type="OrthoDB" id="264603at2759"/>
<evidence type="ECO:0000313" key="2">
    <source>
        <dbReference type="EMBL" id="TKR77404.1"/>
    </source>
</evidence>
<dbReference type="Gene3D" id="2.60.40.10">
    <property type="entry name" value="Immunoglobulins"/>
    <property type="match status" value="1"/>
</dbReference>
<dbReference type="AlphaFoldDB" id="A0A4U5N4Y5"/>
<reference evidence="2 3" key="1">
    <citation type="journal article" date="2015" name="Genome Biol.">
        <title>Comparative genomics of Steinernema reveals deeply conserved gene regulatory networks.</title>
        <authorList>
            <person name="Dillman A.R."/>
            <person name="Macchietto M."/>
            <person name="Porter C.F."/>
            <person name="Rogers A."/>
            <person name="Williams B."/>
            <person name="Antoshechkin I."/>
            <person name="Lee M.M."/>
            <person name="Goodwin Z."/>
            <person name="Lu X."/>
            <person name="Lewis E.E."/>
            <person name="Goodrich-Blair H."/>
            <person name="Stock S.P."/>
            <person name="Adams B.J."/>
            <person name="Sternberg P.W."/>
            <person name="Mortazavi A."/>
        </authorList>
    </citation>
    <scope>NUCLEOTIDE SEQUENCE [LARGE SCALE GENOMIC DNA]</scope>
    <source>
        <strain evidence="2 3">ALL</strain>
    </source>
</reference>
<keyword evidence="3" id="KW-1185">Reference proteome</keyword>
<dbReference type="SUPFAM" id="SSF49354">
    <property type="entry name" value="PapD-like"/>
    <property type="match status" value="1"/>
</dbReference>
<organism evidence="2 3">
    <name type="scientific">Steinernema carpocapsae</name>
    <name type="common">Entomopathogenic nematode</name>
    <dbReference type="NCBI Taxonomy" id="34508"/>
    <lineage>
        <taxon>Eukaryota</taxon>
        <taxon>Metazoa</taxon>
        <taxon>Ecdysozoa</taxon>
        <taxon>Nematoda</taxon>
        <taxon>Chromadorea</taxon>
        <taxon>Rhabditida</taxon>
        <taxon>Tylenchina</taxon>
        <taxon>Panagrolaimomorpha</taxon>
        <taxon>Strongyloidoidea</taxon>
        <taxon>Steinernematidae</taxon>
        <taxon>Steinernema</taxon>
    </lineage>
</organism>
<sequence>MVIALEPATCQVPAAGGTSTHQILNQAGARLAFKVKSSNNAQYRIKPVFGFIEDGGKTAIDIVRQAGPRRRTSWSFSSRRFLRRKTIPERLFSPEPCKEKSL</sequence>
<dbReference type="Proteomes" id="UP000298663">
    <property type="component" value="Unassembled WGS sequence"/>
</dbReference>
<dbReference type="InterPro" id="IPR008962">
    <property type="entry name" value="PapD-like_sf"/>
</dbReference>
<comment type="caution">
    <text evidence="2">The sequence shown here is derived from an EMBL/GenBank/DDBJ whole genome shotgun (WGS) entry which is preliminary data.</text>
</comment>
<name>A0A4U5N4Y5_STECR</name>
<dbReference type="EMBL" id="AZBU02000005">
    <property type="protein sequence ID" value="TKR77404.1"/>
    <property type="molecule type" value="Genomic_DNA"/>
</dbReference>
<dbReference type="InterPro" id="IPR051774">
    <property type="entry name" value="Sperm-specific_class_P"/>
</dbReference>
<dbReference type="PANTHER" id="PTHR22947:SF7">
    <property type="entry name" value="MSP DOMAIN-CONTAINING PROTEIN-RELATED"/>
    <property type="match status" value="1"/>
</dbReference>